<dbReference type="InterPro" id="IPR010982">
    <property type="entry name" value="Lambda_DNA-bd_dom_sf"/>
</dbReference>
<proteinExistence type="predicted"/>
<dbReference type="PROSITE" id="PS50943">
    <property type="entry name" value="HTH_CROC1"/>
    <property type="match status" value="1"/>
</dbReference>
<dbReference type="SMART" id="SM00530">
    <property type="entry name" value="HTH_XRE"/>
    <property type="match status" value="1"/>
</dbReference>
<gene>
    <name evidence="3" type="ORF">LCGC14_0331090</name>
</gene>
<protein>
    <recommendedName>
        <fullName evidence="2">HTH cro/C1-type domain-containing protein</fullName>
    </recommendedName>
</protein>
<keyword evidence="1" id="KW-0238">DNA-binding</keyword>
<dbReference type="SUPFAM" id="SSF47413">
    <property type="entry name" value="lambda repressor-like DNA-binding domains"/>
    <property type="match status" value="1"/>
</dbReference>
<name>A0A0F9W3R2_9ZZZZ</name>
<feature type="domain" description="HTH cro/C1-type" evidence="2">
    <location>
        <begin position="23"/>
        <end position="70"/>
    </location>
</feature>
<dbReference type="NCBIfam" id="TIGR02607">
    <property type="entry name" value="antidote_HigA"/>
    <property type="match status" value="1"/>
</dbReference>
<dbReference type="InterPro" id="IPR001387">
    <property type="entry name" value="Cro/C1-type_HTH"/>
</dbReference>
<dbReference type="GO" id="GO:0003677">
    <property type="term" value="F:DNA binding"/>
    <property type="evidence" value="ECO:0007669"/>
    <property type="project" value="UniProtKB-KW"/>
</dbReference>
<accession>A0A0F9W3R2</accession>
<dbReference type="CDD" id="cd00093">
    <property type="entry name" value="HTH_XRE"/>
    <property type="match status" value="1"/>
</dbReference>
<dbReference type="AlphaFoldDB" id="A0A0F9W3R2"/>
<evidence type="ECO:0000313" key="3">
    <source>
        <dbReference type="EMBL" id="KKN80276.1"/>
    </source>
</evidence>
<sequence length="103" mass="11721">MTLQFARPIHPGEFLREEYLVLLNMSAGALAKQLHLPRTRIERIVKEEVGITPDTALRLGRYFNTTPQFWMNFQQAYELETQAAKLAEELEAIEPLPVGPIAA</sequence>
<dbReference type="Gene3D" id="1.10.260.40">
    <property type="entry name" value="lambda repressor-like DNA-binding domains"/>
    <property type="match status" value="1"/>
</dbReference>
<dbReference type="Pfam" id="PF01381">
    <property type="entry name" value="HTH_3"/>
    <property type="match status" value="1"/>
</dbReference>
<dbReference type="InterPro" id="IPR013430">
    <property type="entry name" value="Toxin_antidote_HigA"/>
</dbReference>
<reference evidence="3" key="1">
    <citation type="journal article" date="2015" name="Nature">
        <title>Complex archaea that bridge the gap between prokaryotes and eukaryotes.</title>
        <authorList>
            <person name="Spang A."/>
            <person name="Saw J.H."/>
            <person name="Jorgensen S.L."/>
            <person name="Zaremba-Niedzwiedzka K."/>
            <person name="Martijn J."/>
            <person name="Lind A.E."/>
            <person name="van Eijk R."/>
            <person name="Schleper C."/>
            <person name="Guy L."/>
            <person name="Ettema T.J."/>
        </authorList>
    </citation>
    <scope>NUCLEOTIDE SEQUENCE</scope>
</reference>
<evidence type="ECO:0000259" key="2">
    <source>
        <dbReference type="PROSITE" id="PS50943"/>
    </source>
</evidence>
<dbReference type="EMBL" id="LAZR01000233">
    <property type="protein sequence ID" value="KKN80276.1"/>
    <property type="molecule type" value="Genomic_DNA"/>
</dbReference>
<organism evidence="3">
    <name type="scientific">marine sediment metagenome</name>
    <dbReference type="NCBI Taxonomy" id="412755"/>
    <lineage>
        <taxon>unclassified sequences</taxon>
        <taxon>metagenomes</taxon>
        <taxon>ecological metagenomes</taxon>
    </lineage>
</organism>
<evidence type="ECO:0000256" key="1">
    <source>
        <dbReference type="ARBA" id="ARBA00023125"/>
    </source>
</evidence>
<dbReference type="PANTHER" id="PTHR36924:SF1">
    <property type="entry name" value="ANTITOXIN HIGA-1"/>
    <property type="match status" value="1"/>
</dbReference>
<dbReference type="PANTHER" id="PTHR36924">
    <property type="entry name" value="ANTITOXIN HIGA-1"/>
    <property type="match status" value="1"/>
</dbReference>
<comment type="caution">
    <text evidence="3">The sequence shown here is derived from an EMBL/GenBank/DDBJ whole genome shotgun (WGS) entry which is preliminary data.</text>
</comment>